<dbReference type="EC" id="1.17.1.8" evidence="10 13"/>
<evidence type="ECO:0000256" key="9">
    <source>
        <dbReference type="ARBA" id="ARBA00037922"/>
    </source>
</evidence>
<evidence type="ECO:0000256" key="1">
    <source>
        <dbReference type="ARBA" id="ARBA00006642"/>
    </source>
</evidence>
<dbReference type="InterPro" id="IPR023940">
    <property type="entry name" value="DHDPR_bac"/>
</dbReference>
<reference evidence="16 17" key="1">
    <citation type="submission" date="2023-10" db="EMBL/GenBank/DDBJ databases">
        <title>Two novel species belonging to the OM43/NOR5 clade.</title>
        <authorList>
            <person name="Park M."/>
        </authorList>
    </citation>
    <scope>NUCLEOTIDE SEQUENCE [LARGE SCALE GENOMIC DNA]</scope>
    <source>
        <strain evidence="16 17">IMCC43200</strain>
    </source>
</reference>
<evidence type="ECO:0000256" key="12">
    <source>
        <dbReference type="ARBA" id="ARBA00049396"/>
    </source>
</evidence>
<dbReference type="RefSeq" id="WP_407348039.1">
    <property type="nucleotide sequence ID" value="NZ_CP136864.1"/>
</dbReference>
<dbReference type="GO" id="GO:0008839">
    <property type="term" value="F:4-hydroxy-tetrahydrodipicolinate reductase"/>
    <property type="evidence" value="ECO:0007669"/>
    <property type="project" value="UniProtKB-EC"/>
</dbReference>
<feature type="domain" description="Dihydrodipicolinate reductase N-terminal" evidence="14">
    <location>
        <begin position="3"/>
        <end position="119"/>
    </location>
</feature>
<evidence type="ECO:0000313" key="17">
    <source>
        <dbReference type="Proteomes" id="UP001626537"/>
    </source>
</evidence>
<comment type="catalytic activity">
    <reaction evidence="11 13">
        <text>(S)-2,3,4,5-tetrahydrodipicolinate + NADP(+) + H2O = (2S,4S)-4-hydroxy-2,3,4,5-tetrahydrodipicolinate + NADPH + H(+)</text>
        <dbReference type="Rhea" id="RHEA:35331"/>
        <dbReference type="ChEBI" id="CHEBI:15377"/>
        <dbReference type="ChEBI" id="CHEBI:15378"/>
        <dbReference type="ChEBI" id="CHEBI:16845"/>
        <dbReference type="ChEBI" id="CHEBI:57783"/>
        <dbReference type="ChEBI" id="CHEBI:58349"/>
        <dbReference type="ChEBI" id="CHEBI:67139"/>
        <dbReference type="EC" id="1.17.1.8"/>
    </reaction>
</comment>
<comment type="similarity">
    <text evidence="1 13">Belongs to the DapB family.</text>
</comment>
<evidence type="ECO:0000259" key="14">
    <source>
        <dbReference type="Pfam" id="PF01113"/>
    </source>
</evidence>
<evidence type="ECO:0000256" key="5">
    <source>
        <dbReference type="ARBA" id="ARBA00022915"/>
    </source>
</evidence>
<evidence type="ECO:0000256" key="3">
    <source>
        <dbReference type="ARBA" id="ARBA00022605"/>
    </source>
</evidence>
<dbReference type="EMBL" id="CP136864">
    <property type="protein sequence ID" value="WOJ93391.1"/>
    <property type="molecule type" value="Genomic_DNA"/>
</dbReference>
<comment type="caution">
    <text evidence="13">Lacks conserved residue(s) required for the propagation of feature annotation.</text>
</comment>
<dbReference type="PROSITE" id="PS01298">
    <property type="entry name" value="DAPB"/>
    <property type="match status" value="1"/>
</dbReference>
<gene>
    <name evidence="13 16" type="primary">dapB</name>
    <name evidence="16" type="ORF">R0135_16640</name>
</gene>
<dbReference type="Pfam" id="PF01113">
    <property type="entry name" value="DapB_N"/>
    <property type="match status" value="1"/>
</dbReference>
<dbReference type="PANTHER" id="PTHR20836:SF0">
    <property type="entry name" value="4-HYDROXY-TETRAHYDRODIPICOLINATE REDUCTASE 1, CHLOROPLASTIC-RELATED"/>
    <property type="match status" value="1"/>
</dbReference>
<feature type="binding site" evidence="13">
    <location>
        <begin position="159"/>
        <end position="160"/>
    </location>
    <ligand>
        <name>(S)-2,3,4,5-tetrahydrodipicolinate</name>
        <dbReference type="ChEBI" id="CHEBI:16845"/>
    </ligand>
</feature>
<organism evidence="16 17">
    <name type="scientific">Congregibacter variabilis</name>
    <dbReference type="NCBI Taxonomy" id="3081200"/>
    <lineage>
        <taxon>Bacteria</taxon>
        <taxon>Pseudomonadati</taxon>
        <taxon>Pseudomonadota</taxon>
        <taxon>Gammaproteobacteria</taxon>
        <taxon>Cellvibrionales</taxon>
        <taxon>Halieaceae</taxon>
        <taxon>Congregibacter</taxon>
    </lineage>
</organism>
<evidence type="ECO:0000259" key="15">
    <source>
        <dbReference type="Pfam" id="PF05173"/>
    </source>
</evidence>
<evidence type="ECO:0000256" key="11">
    <source>
        <dbReference type="ARBA" id="ARBA00049080"/>
    </source>
</evidence>
<dbReference type="InterPro" id="IPR036291">
    <property type="entry name" value="NAD(P)-bd_dom_sf"/>
</dbReference>
<comment type="caution">
    <text evidence="13">Was originally thought to be a dihydrodipicolinate reductase (DHDPR), catalyzing the conversion of dihydrodipicolinate to tetrahydrodipicolinate. However, it was shown in E.coli that the substrate of the enzymatic reaction is not dihydrodipicolinate (DHDP) but in fact (2S,4S)-4-hydroxy-2,3,4,5-tetrahydrodipicolinic acid (HTPA), the product released by the DapA-catalyzed reaction.</text>
</comment>
<feature type="active site" description="Proton donor" evidence="13">
    <location>
        <position position="153"/>
    </location>
</feature>
<comment type="catalytic activity">
    <reaction evidence="12 13">
        <text>(S)-2,3,4,5-tetrahydrodipicolinate + NAD(+) + H2O = (2S,4S)-4-hydroxy-2,3,4,5-tetrahydrodipicolinate + NADH + H(+)</text>
        <dbReference type="Rhea" id="RHEA:35323"/>
        <dbReference type="ChEBI" id="CHEBI:15377"/>
        <dbReference type="ChEBI" id="CHEBI:15378"/>
        <dbReference type="ChEBI" id="CHEBI:16845"/>
        <dbReference type="ChEBI" id="CHEBI:57540"/>
        <dbReference type="ChEBI" id="CHEBI:57945"/>
        <dbReference type="ChEBI" id="CHEBI:67139"/>
        <dbReference type="EC" id="1.17.1.8"/>
    </reaction>
</comment>
<keyword evidence="6 13" id="KW-0560">Oxidoreductase</keyword>
<dbReference type="PIRSF" id="PIRSF000161">
    <property type="entry name" value="DHPR"/>
    <property type="match status" value="1"/>
</dbReference>
<evidence type="ECO:0000256" key="10">
    <source>
        <dbReference type="ARBA" id="ARBA00038983"/>
    </source>
</evidence>
<evidence type="ECO:0000256" key="6">
    <source>
        <dbReference type="ARBA" id="ARBA00023002"/>
    </source>
</evidence>
<dbReference type="SUPFAM" id="SSF51735">
    <property type="entry name" value="NAD(P)-binding Rossmann-fold domains"/>
    <property type="match status" value="1"/>
</dbReference>
<keyword evidence="17" id="KW-1185">Reference proteome</keyword>
<keyword evidence="2 13" id="KW-0963">Cytoplasm</keyword>
<evidence type="ECO:0000256" key="2">
    <source>
        <dbReference type="ARBA" id="ARBA00022490"/>
    </source>
</evidence>
<evidence type="ECO:0000256" key="13">
    <source>
        <dbReference type="HAMAP-Rule" id="MF_00102"/>
    </source>
</evidence>
<evidence type="ECO:0000256" key="4">
    <source>
        <dbReference type="ARBA" id="ARBA00022857"/>
    </source>
</evidence>
<evidence type="ECO:0000313" key="16">
    <source>
        <dbReference type="EMBL" id="WOJ93391.1"/>
    </source>
</evidence>
<sequence length="262" mass="27203">MSVRIAIAGGNGRMGRTLTELIQSSDELSLAAVTLAQNEVAPVPAPVAAELYTHDIATALADADVLIDFTTPETSVMHAKACAQAGVSWVIGTTGLDASQQSAVEVAAGQIAICQSANFSTGVNLMLRLVELATRASDDDTDLEIIEAHHRHKVDAPSGTALAIGKAMAAARDVSLDDQAVMSREGITGARPPGSIGFATIRGGDIVGDHTALFASEGERLEITHRAGTRLAFARGACRAASWLAGQSAGLYDMQDVLQLRD</sequence>
<feature type="binding site" evidence="13">
    <location>
        <begin position="92"/>
        <end position="94"/>
    </location>
    <ligand>
        <name>NAD(+)</name>
        <dbReference type="ChEBI" id="CHEBI:57540"/>
    </ligand>
</feature>
<keyword evidence="8 13" id="KW-0457">Lysine biosynthesis</keyword>
<dbReference type="SUPFAM" id="SSF55347">
    <property type="entry name" value="Glyceraldehyde-3-phosphate dehydrogenase-like, C-terminal domain"/>
    <property type="match status" value="1"/>
</dbReference>
<dbReference type="PANTHER" id="PTHR20836">
    <property type="entry name" value="DIHYDRODIPICOLINATE REDUCTASE"/>
    <property type="match status" value="1"/>
</dbReference>
<feature type="binding site" evidence="13">
    <location>
        <begin position="9"/>
        <end position="14"/>
    </location>
    <ligand>
        <name>NAD(+)</name>
        <dbReference type="ChEBI" id="CHEBI:57540"/>
    </ligand>
</feature>
<protein>
    <recommendedName>
        <fullName evidence="10 13">4-hydroxy-tetrahydrodipicolinate reductase</fullName>
        <shortName evidence="13">HTPA reductase</shortName>
        <ecNumber evidence="10 13">1.17.1.8</ecNumber>
    </recommendedName>
</protein>
<feature type="active site" description="Proton donor/acceptor" evidence="13">
    <location>
        <position position="149"/>
    </location>
</feature>
<dbReference type="HAMAP" id="MF_00102">
    <property type="entry name" value="DapB"/>
    <property type="match status" value="1"/>
</dbReference>
<accession>A0ABZ0I5N5</accession>
<keyword evidence="7 13" id="KW-0520">NAD</keyword>
<feature type="domain" description="Dihydrodipicolinate reductase C-terminal" evidence="15">
    <location>
        <begin position="122"/>
        <end position="258"/>
    </location>
</feature>
<proteinExistence type="inferred from homology"/>
<dbReference type="InterPro" id="IPR022664">
    <property type="entry name" value="DapB_N_CS"/>
</dbReference>
<feature type="binding site" evidence="13">
    <location>
        <begin position="116"/>
        <end position="119"/>
    </location>
    <ligand>
        <name>NAD(+)</name>
        <dbReference type="ChEBI" id="CHEBI:57540"/>
    </ligand>
</feature>
<dbReference type="Gene3D" id="3.40.50.720">
    <property type="entry name" value="NAD(P)-binding Rossmann-like Domain"/>
    <property type="match status" value="1"/>
</dbReference>
<comment type="subunit">
    <text evidence="13">Homotetramer.</text>
</comment>
<dbReference type="Proteomes" id="UP001626537">
    <property type="component" value="Chromosome"/>
</dbReference>
<comment type="function">
    <text evidence="13">Catalyzes the conversion of 4-hydroxy-tetrahydrodipicolinate (HTPA) to tetrahydrodipicolinate.</text>
</comment>
<comment type="pathway">
    <text evidence="9 13">Amino-acid biosynthesis; L-lysine biosynthesis via DAP pathway; (S)-tetrahydrodipicolinate from L-aspartate: step 4/4.</text>
</comment>
<evidence type="ECO:0000256" key="8">
    <source>
        <dbReference type="ARBA" id="ARBA00023154"/>
    </source>
</evidence>
<keyword evidence="4 13" id="KW-0521">NADP</keyword>
<dbReference type="InterPro" id="IPR022663">
    <property type="entry name" value="DapB_C"/>
</dbReference>
<dbReference type="CDD" id="cd02274">
    <property type="entry name" value="DHDPR_N"/>
    <property type="match status" value="1"/>
</dbReference>
<evidence type="ECO:0000256" key="7">
    <source>
        <dbReference type="ARBA" id="ARBA00023027"/>
    </source>
</evidence>
<feature type="binding site" evidence="13">
    <location>
        <position position="150"/>
    </location>
    <ligand>
        <name>(S)-2,3,4,5-tetrahydrodipicolinate</name>
        <dbReference type="ChEBI" id="CHEBI:16845"/>
    </ligand>
</feature>
<comment type="subcellular location">
    <subcellularLocation>
        <location evidence="13">Cytoplasm</location>
    </subcellularLocation>
</comment>
<dbReference type="InterPro" id="IPR000846">
    <property type="entry name" value="DapB_N"/>
</dbReference>
<dbReference type="Pfam" id="PF05173">
    <property type="entry name" value="DapB_C"/>
    <property type="match status" value="1"/>
</dbReference>
<name>A0ABZ0I5N5_9GAMM</name>
<keyword evidence="5 13" id="KW-0220">Diaminopimelate biosynthesis</keyword>
<keyword evidence="3 13" id="KW-0028">Amino-acid biosynthesis</keyword>
<dbReference type="NCBIfam" id="TIGR00036">
    <property type="entry name" value="dapB"/>
    <property type="match status" value="1"/>
</dbReference>
<dbReference type="Gene3D" id="3.30.360.10">
    <property type="entry name" value="Dihydrodipicolinate Reductase, domain 2"/>
    <property type="match status" value="1"/>
</dbReference>